<evidence type="ECO:0000259" key="8">
    <source>
        <dbReference type="Pfam" id="PF20684"/>
    </source>
</evidence>
<dbReference type="PANTHER" id="PTHR33048:SF47">
    <property type="entry name" value="INTEGRAL MEMBRANE PROTEIN-RELATED"/>
    <property type="match status" value="1"/>
</dbReference>
<feature type="region of interest" description="Disordered" evidence="6">
    <location>
        <begin position="184"/>
        <end position="211"/>
    </location>
</feature>
<dbReference type="InterPro" id="IPR052337">
    <property type="entry name" value="SAT4-like"/>
</dbReference>
<reference evidence="9" key="1">
    <citation type="submission" date="2021-04" db="EMBL/GenBank/DDBJ databases">
        <title>First draft genome resource for Brassicaceae pathogens Fusarium oxysporum f. sp. raphani and Fusarium oxysporum f. sp. rapae.</title>
        <authorList>
            <person name="Asai S."/>
        </authorList>
    </citation>
    <scope>NUCLEOTIDE SEQUENCE</scope>
    <source>
        <strain evidence="9">Tf1208</strain>
    </source>
</reference>
<name>A0A8J5TWS5_FUSOX</name>
<feature type="transmembrane region" description="Helical" evidence="7">
    <location>
        <begin position="98"/>
        <end position="119"/>
    </location>
</feature>
<evidence type="ECO:0000256" key="1">
    <source>
        <dbReference type="ARBA" id="ARBA00004141"/>
    </source>
</evidence>
<dbReference type="InterPro" id="IPR049326">
    <property type="entry name" value="Rhodopsin_dom_fungi"/>
</dbReference>
<evidence type="ECO:0000256" key="5">
    <source>
        <dbReference type="ARBA" id="ARBA00038359"/>
    </source>
</evidence>
<feature type="transmembrane region" description="Helical" evidence="7">
    <location>
        <begin position="64"/>
        <end position="86"/>
    </location>
</feature>
<feature type="transmembrane region" description="Helical" evidence="7">
    <location>
        <begin position="20"/>
        <end position="43"/>
    </location>
</feature>
<proteinExistence type="inferred from homology"/>
<gene>
    <name evidence="9" type="ORF">Forpe1208_v017179</name>
</gene>
<protein>
    <recommendedName>
        <fullName evidence="8">Rhodopsin domain-containing protein</fullName>
    </recommendedName>
</protein>
<dbReference type="AlphaFoldDB" id="A0A8J5TWS5"/>
<evidence type="ECO:0000256" key="4">
    <source>
        <dbReference type="ARBA" id="ARBA00023136"/>
    </source>
</evidence>
<comment type="caution">
    <text evidence="9">The sequence shown here is derived from an EMBL/GenBank/DDBJ whole genome shotgun (WGS) entry which is preliminary data.</text>
</comment>
<feature type="compositionally biased region" description="Basic and acidic residues" evidence="6">
    <location>
        <begin position="201"/>
        <end position="211"/>
    </location>
</feature>
<evidence type="ECO:0000256" key="3">
    <source>
        <dbReference type="ARBA" id="ARBA00022989"/>
    </source>
</evidence>
<keyword evidence="4 7" id="KW-0472">Membrane</keyword>
<keyword evidence="2 7" id="KW-0812">Transmembrane</keyword>
<dbReference type="PANTHER" id="PTHR33048">
    <property type="entry name" value="PTH11-LIKE INTEGRAL MEMBRANE PROTEIN (AFU_ORTHOLOGUE AFUA_5G11245)"/>
    <property type="match status" value="1"/>
</dbReference>
<comment type="similarity">
    <text evidence="5">Belongs to the SAT4 family.</text>
</comment>
<dbReference type="GO" id="GO:0016020">
    <property type="term" value="C:membrane"/>
    <property type="evidence" value="ECO:0007669"/>
    <property type="project" value="UniProtKB-SubCell"/>
</dbReference>
<organism evidence="9 10">
    <name type="scientific">Fusarium oxysporum f. sp. rapae</name>
    <dbReference type="NCBI Taxonomy" id="485398"/>
    <lineage>
        <taxon>Eukaryota</taxon>
        <taxon>Fungi</taxon>
        <taxon>Dikarya</taxon>
        <taxon>Ascomycota</taxon>
        <taxon>Pezizomycotina</taxon>
        <taxon>Sordariomycetes</taxon>
        <taxon>Hypocreomycetidae</taxon>
        <taxon>Hypocreales</taxon>
        <taxon>Nectriaceae</taxon>
        <taxon>Fusarium</taxon>
        <taxon>Fusarium oxysporum species complex</taxon>
    </lineage>
</organism>
<evidence type="ECO:0000256" key="6">
    <source>
        <dbReference type="SAM" id="MobiDB-lite"/>
    </source>
</evidence>
<evidence type="ECO:0000313" key="9">
    <source>
        <dbReference type="EMBL" id="KAG7402472.1"/>
    </source>
</evidence>
<dbReference type="EMBL" id="JAELUQ010000019">
    <property type="protein sequence ID" value="KAG7402472.1"/>
    <property type="molecule type" value="Genomic_DNA"/>
</dbReference>
<evidence type="ECO:0000256" key="2">
    <source>
        <dbReference type="ARBA" id="ARBA00022692"/>
    </source>
</evidence>
<keyword evidence="3 7" id="KW-1133">Transmembrane helix</keyword>
<feature type="domain" description="Rhodopsin" evidence="8">
    <location>
        <begin position="1"/>
        <end position="162"/>
    </location>
</feature>
<sequence>MSILFLYWRIFRMTNNRLPIQILSGCCLIWLTFRIFMGIWHYVPVERFWDSTIEGYCAIEEKEFFFSTTLVHAVIDIAILVLPMWQIEQLQLPVVQKAGIIIMVTFEFFICAAAIRVLVAARVYNDQSPDITWGICDIIIWTTVEVSLINVSASLPIIRPACSYPGGYGLNEARQSIRLDTANKPKLHDEPSSTHQLAGSDDGRGRGSMKDFESHAMDGEEFQLADGQYTATATRGYGASREDFGPNFRGILVKNEVVLRTSKE</sequence>
<dbReference type="Pfam" id="PF20684">
    <property type="entry name" value="Fung_rhodopsin"/>
    <property type="match status" value="1"/>
</dbReference>
<accession>A0A8J5TWS5</accession>
<dbReference type="Proteomes" id="UP000694050">
    <property type="component" value="Unassembled WGS sequence"/>
</dbReference>
<comment type="subcellular location">
    <subcellularLocation>
        <location evidence="1">Membrane</location>
        <topology evidence="1">Multi-pass membrane protein</topology>
    </subcellularLocation>
</comment>
<evidence type="ECO:0000313" key="10">
    <source>
        <dbReference type="Proteomes" id="UP000694050"/>
    </source>
</evidence>
<evidence type="ECO:0000256" key="7">
    <source>
        <dbReference type="SAM" id="Phobius"/>
    </source>
</evidence>